<dbReference type="AlphaFoldDB" id="A0A8J3YMQ6"/>
<reference evidence="2" key="1">
    <citation type="submission" date="2021-01" db="EMBL/GenBank/DDBJ databases">
        <title>Whole genome shotgun sequence of Virgisporangium aliadipatigenens NBRC 105644.</title>
        <authorList>
            <person name="Komaki H."/>
            <person name="Tamura T."/>
        </authorList>
    </citation>
    <scope>NUCLEOTIDE SEQUENCE</scope>
    <source>
        <strain evidence="2">NBRC 105644</strain>
    </source>
</reference>
<dbReference type="Proteomes" id="UP000619260">
    <property type="component" value="Unassembled WGS sequence"/>
</dbReference>
<keyword evidence="1" id="KW-1133">Transmembrane helix</keyword>
<keyword evidence="3" id="KW-1185">Reference proteome</keyword>
<evidence type="ECO:0000313" key="3">
    <source>
        <dbReference type="Proteomes" id="UP000619260"/>
    </source>
</evidence>
<evidence type="ECO:0008006" key="4">
    <source>
        <dbReference type="Google" id="ProtNLM"/>
    </source>
</evidence>
<keyword evidence="1" id="KW-0812">Transmembrane</keyword>
<organism evidence="2 3">
    <name type="scientific">Virgisporangium aliadipatigenens</name>
    <dbReference type="NCBI Taxonomy" id="741659"/>
    <lineage>
        <taxon>Bacteria</taxon>
        <taxon>Bacillati</taxon>
        <taxon>Actinomycetota</taxon>
        <taxon>Actinomycetes</taxon>
        <taxon>Micromonosporales</taxon>
        <taxon>Micromonosporaceae</taxon>
        <taxon>Virgisporangium</taxon>
    </lineage>
</organism>
<comment type="caution">
    <text evidence="2">The sequence shown here is derived from an EMBL/GenBank/DDBJ whole genome shotgun (WGS) entry which is preliminary data.</text>
</comment>
<dbReference type="EMBL" id="BOPF01000013">
    <property type="protein sequence ID" value="GIJ47107.1"/>
    <property type="molecule type" value="Genomic_DNA"/>
</dbReference>
<feature type="transmembrane region" description="Helical" evidence="1">
    <location>
        <begin position="105"/>
        <end position="126"/>
    </location>
</feature>
<name>A0A8J3YMQ6_9ACTN</name>
<dbReference type="RefSeq" id="WP_203900619.1">
    <property type="nucleotide sequence ID" value="NZ_BOPF01000013.1"/>
</dbReference>
<keyword evidence="1" id="KW-0472">Membrane</keyword>
<evidence type="ECO:0000256" key="1">
    <source>
        <dbReference type="SAM" id="Phobius"/>
    </source>
</evidence>
<sequence>MKVYAERPGAAFRQVITDLLVALWVYAWVRAAFFVHEWIDKLAVPGEKLAGAGDRMAEQLRDAGNKAGRVPVAGDDLKKPFTNAGDAASQVADVGREQQEIVHQLALVLAIGLLVLPLGLVLLVWLPRRLRWMSRAGTAAKLRTASAGRDLLALRALATQPLERLTRLDPDIAAAWRRGDGDAVRALAELELSGLGLRRPRTNR</sequence>
<gene>
    <name evidence="2" type="ORF">Val02_39930</name>
</gene>
<evidence type="ECO:0000313" key="2">
    <source>
        <dbReference type="EMBL" id="GIJ47107.1"/>
    </source>
</evidence>
<protein>
    <recommendedName>
        <fullName evidence="4">Transmembrane protein</fullName>
    </recommendedName>
</protein>
<proteinExistence type="predicted"/>
<accession>A0A8J3YMQ6</accession>
<feature type="transmembrane region" description="Helical" evidence="1">
    <location>
        <begin position="12"/>
        <end position="29"/>
    </location>
</feature>